<dbReference type="Pfam" id="PF02722">
    <property type="entry name" value="MOSP_C"/>
    <property type="match status" value="1"/>
</dbReference>
<sequence length="596" mass="65395">MGKQVMQAGVLAGMVCAASGYAGVLTPQVSGTAQLQWGIAFQKNPHTVPGKHTHGFRTTNSLTISLPLVSKHTHTRRGEARSGVWAQLQLKDLAVELASSKSSTALSFTKPTASFQATLHCYGAYLTVGTSPSCVVNFAQLWKPFVTRAYSEKDTRYAPGFSGSGAKLGYQAHNVGNSGVDVDIGFLSFLSNGAWDSTDTTHSKYGFGADATLSYGVDRQRLLTLELAGNATLEQNYLKGTEDPKNENKTALLWGVGGRLTLEPGAGFRFSFALDAGNQHQSDTKFYFRMAPSQRVHEVINSLGDTLLTSPQQDVVSFFVQELSKGSLLEKAGLVTLLAQRTIVGLASSGGYLRHLNGKGLEINMRLIEQQKNPDARMRTALFISWLQFTYTKTLNIDALLRMQWKWLSSGIYFATAGTNIFGERVFFKNQADHFDFAGFLKLETKSGDPYTHLLTGLNAGVEARVYIPLTYIFYINNGGAQYKGSNSDGVINTPILSKAWCSYRIPLGSHAWLAPHTSVLWATNRFNHNQSGDALLREHALQYQVGLTFSPFEKVELSAQWEQGVLSDVPYMGIAESIWSERHFGTLVCGMKVTW</sequence>
<feature type="chain" id="PRO_5043818148" evidence="1">
    <location>
        <begin position="23"/>
        <end position="596"/>
    </location>
</feature>
<organism evidence="4 5">
    <name type="scientific">Treponema pallidum subsp. endemicum str. Bosnia A</name>
    <dbReference type="NCBI Taxonomy" id="1155776"/>
    <lineage>
        <taxon>Bacteria</taxon>
        <taxon>Pseudomonadati</taxon>
        <taxon>Spirochaetota</taxon>
        <taxon>Spirochaetia</taxon>
        <taxon>Spirochaetales</taxon>
        <taxon>Treponemataceae</taxon>
        <taxon>Treponema</taxon>
    </lineage>
</organism>
<feature type="domain" description="Major outer sheath protein N-terminal" evidence="2">
    <location>
        <begin position="84"/>
        <end position="278"/>
    </location>
</feature>
<dbReference type="AlphaFoldDB" id="A0AAU8RLE7"/>
<dbReference type="InterPro" id="IPR003872">
    <property type="entry name" value="MOSP_C"/>
</dbReference>
<dbReference type="InterPro" id="IPR003857">
    <property type="entry name" value="MOSP_N"/>
</dbReference>
<evidence type="ECO:0000313" key="5">
    <source>
        <dbReference type="Proteomes" id="UP000031112"/>
    </source>
</evidence>
<dbReference type="Proteomes" id="UP000031112">
    <property type="component" value="Chromosome"/>
</dbReference>
<reference evidence="4 5" key="1">
    <citation type="journal article" date="2014" name="PLoS Negl. Trop. Dis.">
        <title>Whole Genome Sequence of the Treponema pallidum subsp. endemicum Strain Bosnia A: The Genome Is Related to Yaws Treponemes but Contains Few Loci Similar to Syphilis Treponemes.</title>
        <authorList>
            <person name="Staudova B."/>
            <person name="Strouhal M."/>
            <person name="Zobanikova M."/>
            <person name="Cejkova D."/>
            <person name="Fulton L.L."/>
            <person name="Chen L."/>
            <person name="Giacani L."/>
            <person name="Centurion-Lara A."/>
            <person name="Bruisten S.M."/>
            <person name="Sodergren E."/>
            <person name="Weinstock G.M."/>
            <person name="Smajs D."/>
        </authorList>
    </citation>
    <scope>NUCLEOTIDE SEQUENCE [LARGE SCALE GENOMIC DNA]</scope>
    <source>
        <strain evidence="4 5">Bosnia A</strain>
    </source>
</reference>
<gene>
    <name evidence="4" type="primary">tprD</name>
    <name evidence="4" type="ORF">TENDBA_0131</name>
</gene>
<dbReference type="EMBL" id="CP007548">
    <property type="protein sequence ID" value="AJB40156.1"/>
    <property type="molecule type" value="Genomic_DNA"/>
</dbReference>
<name>A0AAU8RLE7_TREPL</name>
<dbReference type="RefSeq" id="WP_039487014.1">
    <property type="nucleotide sequence ID" value="NZ_CP007548.1"/>
</dbReference>
<dbReference type="Pfam" id="PF02707">
    <property type="entry name" value="MOSP_N"/>
    <property type="match status" value="1"/>
</dbReference>
<proteinExistence type="predicted"/>
<evidence type="ECO:0000313" key="4">
    <source>
        <dbReference type="EMBL" id="AJB40156.1"/>
    </source>
</evidence>
<accession>A0AAU8RLE7</accession>
<evidence type="ECO:0000259" key="2">
    <source>
        <dbReference type="Pfam" id="PF02707"/>
    </source>
</evidence>
<feature type="domain" description="Major outer sheath protein C-terminal" evidence="3">
    <location>
        <begin position="398"/>
        <end position="596"/>
    </location>
</feature>
<evidence type="ECO:0000256" key="1">
    <source>
        <dbReference type="SAM" id="SignalP"/>
    </source>
</evidence>
<evidence type="ECO:0000259" key="3">
    <source>
        <dbReference type="Pfam" id="PF02722"/>
    </source>
</evidence>
<keyword evidence="1" id="KW-0732">Signal</keyword>
<feature type="signal peptide" evidence="1">
    <location>
        <begin position="1"/>
        <end position="22"/>
    </location>
</feature>
<protein>
    <submittedName>
        <fullName evidence="4">Tpr protein D</fullName>
    </submittedName>
</protein>